<evidence type="ECO:0000256" key="1">
    <source>
        <dbReference type="SAM" id="MobiDB-lite"/>
    </source>
</evidence>
<dbReference type="AlphaFoldDB" id="A0A370KGG2"/>
<dbReference type="EMBL" id="NAAC01000041">
    <property type="protein sequence ID" value="RDJ03831.1"/>
    <property type="molecule type" value="Genomic_DNA"/>
</dbReference>
<accession>A0A370KGG2</accession>
<feature type="compositionally biased region" description="Basic residues" evidence="1">
    <location>
        <begin position="62"/>
        <end position="71"/>
    </location>
</feature>
<name>A0A370KGG2_9HYPH</name>
<sequence length="71" mass="7991">MIGRTKIGERVGNSTPPPKFDASSKKRQIAHAATLYIKTEEEGQSERPDCQEQLAALDHQRPAGKRRQTFQ</sequence>
<evidence type="ECO:0000313" key="2">
    <source>
        <dbReference type="EMBL" id="RDJ03831.1"/>
    </source>
</evidence>
<reference evidence="2 3" key="1">
    <citation type="submission" date="2017-03" db="EMBL/GenBank/DDBJ databases">
        <title>Genome analysis of Rhizobial strains effectives or ineffectives for nitrogen fixation isolated from bean seeds.</title>
        <authorList>
            <person name="Peralta H."/>
            <person name="Aguilar-Vera A."/>
            <person name="Mora Y."/>
            <person name="Vargas-Lagunas C."/>
            <person name="Girard L."/>
            <person name="Mora J."/>
        </authorList>
    </citation>
    <scope>NUCLEOTIDE SEQUENCE [LARGE SCALE GENOMIC DNA]</scope>
    <source>
        <strain evidence="2 3">CCGM3</strain>
    </source>
</reference>
<evidence type="ECO:0000313" key="3">
    <source>
        <dbReference type="Proteomes" id="UP000254939"/>
    </source>
</evidence>
<feature type="region of interest" description="Disordered" evidence="1">
    <location>
        <begin position="1"/>
        <end position="27"/>
    </location>
</feature>
<dbReference type="Proteomes" id="UP000254939">
    <property type="component" value="Unassembled WGS sequence"/>
</dbReference>
<feature type="region of interest" description="Disordered" evidence="1">
    <location>
        <begin position="39"/>
        <end position="71"/>
    </location>
</feature>
<feature type="compositionally biased region" description="Basic and acidic residues" evidence="1">
    <location>
        <begin position="39"/>
        <end position="50"/>
    </location>
</feature>
<proteinExistence type="predicted"/>
<protein>
    <submittedName>
        <fullName evidence="2">Uncharacterized protein</fullName>
    </submittedName>
</protein>
<comment type="caution">
    <text evidence="2">The sequence shown here is derived from an EMBL/GenBank/DDBJ whole genome shotgun (WGS) entry which is preliminary data.</text>
</comment>
<gene>
    <name evidence="2" type="ORF">B5K06_28325</name>
</gene>
<organism evidence="2 3">
    <name type="scientific">Rhizobium grahamii</name>
    <dbReference type="NCBI Taxonomy" id="1120045"/>
    <lineage>
        <taxon>Bacteria</taxon>
        <taxon>Pseudomonadati</taxon>
        <taxon>Pseudomonadota</taxon>
        <taxon>Alphaproteobacteria</taxon>
        <taxon>Hyphomicrobiales</taxon>
        <taxon>Rhizobiaceae</taxon>
        <taxon>Rhizobium/Agrobacterium group</taxon>
        <taxon>Rhizobium</taxon>
    </lineage>
</organism>